<evidence type="ECO:0000259" key="6">
    <source>
        <dbReference type="Pfam" id="PF25989"/>
    </source>
</evidence>
<organism evidence="7 8">
    <name type="scientific">Rhizobium oryzicola</name>
    <dbReference type="NCBI Taxonomy" id="1232668"/>
    <lineage>
        <taxon>Bacteria</taxon>
        <taxon>Pseudomonadati</taxon>
        <taxon>Pseudomonadota</taxon>
        <taxon>Alphaproteobacteria</taxon>
        <taxon>Hyphomicrobiales</taxon>
        <taxon>Rhizobiaceae</taxon>
        <taxon>Rhizobium/Agrobacterium group</taxon>
        <taxon>Rhizobium</taxon>
    </lineage>
</organism>
<dbReference type="Pfam" id="PF25876">
    <property type="entry name" value="HH_MFP_RND"/>
    <property type="match status" value="1"/>
</dbReference>
<dbReference type="InterPro" id="IPR058625">
    <property type="entry name" value="MdtA-like_BSH"/>
</dbReference>
<dbReference type="InterPro" id="IPR058637">
    <property type="entry name" value="YknX-like_C"/>
</dbReference>
<keyword evidence="8" id="KW-1185">Reference proteome</keyword>
<gene>
    <name evidence="7" type="ORF">Q2T52_13150</name>
</gene>
<evidence type="ECO:0000313" key="7">
    <source>
        <dbReference type="EMBL" id="MDO1583032.1"/>
    </source>
</evidence>
<proteinExistence type="inferred from homology"/>
<dbReference type="NCBIfam" id="TIGR01730">
    <property type="entry name" value="RND_mfp"/>
    <property type="match status" value="1"/>
</dbReference>
<dbReference type="Pfam" id="PF25954">
    <property type="entry name" value="Beta-barrel_RND_2"/>
    <property type="match status" value="1"/>
</dbReference>
<evidence type="ECO:0000259" key="3">
    <source>
        <dbReference type="Pfam" id="PF25876"/>
    </source>
</evidence>
<name>A0ABT8SX87_9HYPH</name>
<dbReference type="SUPFAM" id="SSF111369">
    <property type="entry name" value="HlyD-like secretion proteins"/>
    <property type="match status" value="1"/>
</dbReference>
<dbReference type="InterPro" id="IPR058624">
    <property type="entry name" value="MdtA-like_HH"/>
</dbReference>
<dbReference type="EMBL" id="JAUKWQ010000003">
    <property type="protein sequence ID" value="MDO1583032.1"/>
    <property type="molecule type" value="Genomic_DNA"/>
</dbReference>
<dbReference type="Proteomes" id="UP001169006">
    <property type="component" value="Unassembled WGS sequence"/>
</dbReference>
<evidence type="ECO:0000259" key="4">
    <source>
        <dbReference type="Pfam" id="PF25917"/>
    </source>
</evidence>
<sequence>MTRMTTAAAIAALLALSACQKQEEHKPAPVRPVLSVIAMNDAATALVAPGAVQAQYVTELGFRVLGRVVARKVSVGDTVKKGQVVAVLDSVALELSVKSAEADLSNAKAQQANATTTADRQKKLAETRSGTESALEQAQQALKTADANVAKAKANLDKAEEQLGYAQLLAEFDGVVTATSAEVGQTVSAGQSVVTIARPDPREVVIDIPEGNIGRLQVGSNFDIALQLDPTIRTAGTVREISPIADATTRTRRVKVTLVNPPDAFRLGSIVTASTILGGRSSITLPASALLTEQDGQTYVWVVDAAAAKVSRRKVAVEDHAPGSTIVKVLDGLKEGEQIVTAGVHQLKDGQAVKITERKSL</sequence>
<feature type="domain" description="YknX-like C-terminal permuted SH3-like" evidence="6">
    <location>
        <begin position="283"/>
        <end position="355"/>
    </location>
</feature>
<keyword evidence="2" id="KW-0175">Coiled coil</keyword>
<dbReference type="InterPro" id="IPR058792">
    <property type="entry name" value="Beta-barrel_RND_2"/>
</dbReference>
<feature type="domain" description="Multidrug resistance protein MdtA-like barrel-sandwich hybrid" evidence="4">
    <location>
        <begin position="59"/>
        <end position="194"/>
    </location>
</feature>
<protein>
    <submittedName>
        <fullName evidence="7">Efflux RND transporter periplasmic adaptor subunit</fullName>
    </submittedName>
</protein>
<evidence type="ECO:0000259" key="5">
    <source>
        <dbReference type="Pfam" id="PF25954"/>
    </source>
</evidence>
<dbReference type="Gene3D" id="2.40.30.170">
    <property type="match status" value="1"/>
</dbReference>
<dbReference type="InterPro" id="IPR006143">
    <property type="entry name" value="RND_pump_MFP"/>
</dbReference>
<reference evidence="7" key="2">
    <citation type="submission" date="2023-07" db="EMBL/GenBank/DDBJ databases">
        <authorList>
            <person name="Sun H."/>
        </authorList>
    </citation>
    <scope>NUCLEOTIDE SEQUENCE</scope>
    <source>
        <strain evidence="7">05753</strain>
    </source>
</reference>
<evidence type="ECO:0000256" key="1">
    <source>
        <dbReference type="ARBA" id="ARBA00009477"/>
    </source>
</evidence>
<comment type="similarity">
    <text evidence="1">Belongs to the membrane fusion protein (MFP) (TC 8.A.1) family.</text>
</comment>
<feature type="domain" description="CusB-like beta-barrel" evidence="5">
    <location>
        <begin position="204"/>
        <end position="273"/>
    </location>
</feature>
<reference evidence="7" key="1">
    <citation type="journal article" date="2015" name="Int. J. Syst. Evol. Microbiol.">
        <title>Rhizobium oryzicola sp. nov., potential plant-growth-promoting endophytic bacteria isolated from rice roots.</title>
        <authorList>
            <person name="Zhang X.X."/>
            <person name="Gao J.S."/>
            <person name="Cao Y.H."/>
            <person name="Sheirdil R.A."/>
            <person name="Wang X.C."/>
            <person name="Zhang L."/>
        </authorList>
    </citation>
    <scope>NUCLEOTIDE SEQUENCE</scope>
    <source>
        <strain evidence="7">05753</strain>
    </source>
</reference>
<comment type="caution">
    <text evidence="7">The sequence shown here is derived from an EMBL/GenBank/DDBJ whole genome shotgun (WGS) entry which is preliminary data.</text>
</comment>
<dbReference type="PROSITE" id="PS51257">
    <property type="entry name" value="PROKAR_LIPOPROTEIN"/>
    <property type="match status" value="1"/>
</dbReference>
<dbReference type="Gene3D" id="2.40.420.20">
    <property type="match status" value="1"/>
</dbReference>
<dbReference type="Pfam" id="PF25989">
    <property type="entry name" value="YknX_C"/>
    <property type="match status" value="1"/>
</dbReference>
<dbReference type="Pfam" id="PF25917">
    <property type="entry name" value="BSH_RND"/>
    <property type="match status" value="1"/>
</dbReference>
<accession>A0ABT8SX87</accession>
<feature type="coiled-coil region" evidence="2">
    <location>
        <begin position="90"/>
        <end position="169"/>
    </location>
</feature>
<feature type="domain" description="Multidrug resistance protein MdtA-like alpha-helical hairpin" evidence="3">
    <location>
        <begin position="98"/>
        <end position="166"/>
    </location>
</feature>
<dbReference type="Gene3D" id="1.10.287.470">
    <property type="entry name" value="Helix hairpin bin"/>
    <property type="match status" value="1"/>
</dbReference>
<evidence type="ECO:0000256" key="2">
    <source>
        <dbReference type="SAM" id="Coils"/>
    </source>
</evidence>
<dbReference type="PANTHER" id="PTHR30469:SF15">
    <property type="entry name" value="HLYD FAMILY OF SECRETION PROTEINS"/>
    <property type="match status" value="1"/>
</dbReference>
<dbReference type="Gene3D" id="2.40.50.100">
    <property type="match status" value="1"/>
</dbReference>
<evidence type="ECO:0000313" key="8">
    <source>
        <dbReference type="Proteomes" id="UP001169006"/>
    </source>
</evidence>
<dbReference type="PANTHER" id="PTHR30469">
    <property type="entry name" value="MULTIDRUG RESISTANCE PROTEIN MDTA"/>
    <property type="match status" value="1"/>
</dbReference>